<name>A0A0B7H3K6_9FLAO</name>
<accession>A0A0B7H3K6</accession>
<reference evidence="2" key="1">
    <citation type="submission" date="2015-01" db="EMBL/GenBank/DDBJ databases">
        <authorList>
            <person name="MANFREDI Pablo"/>
        </authorList>
    </citation>
    <scope>NUCLEOTIDE SEQUENCE [LARGE SCALE GENOMIC DNA]</scope>
    <source>
        <strain evidence="2">Ccyn2B</strain>
    </source>
</reference>
<dbReference type="EMBL" id="CDOD01000006">
    <property type="protein sequence ID" value="CEN33114.1"/>
    <property type="molecule type" value="Genomic_DNA"/>
</dbReference>
<sequence length="516" mass="55921">MLRCKKQFFVCVATIIGMLFVALSCKKDNPEYKTPLLSLKSSEMVDLAPGEKTEIKLTLNGDGGAKSVIVKKNGGFLKEFPVHATASEFMYTTEPISAGQEEGAEVKYGFTLVNQNDVESPEVLVVTKVALYDKITIGSTSLFSLKVGTESIVPSGKSVKLIKGRNYFIPTSLTFEVDSSLEIEEGVQVYMNAEAKEKVSINVSGTAKISGTATNPVVITSSKVLSDASKASAGDWGRFALIGAGAKSDNGKISYLRLEYGGDRVFRLSDVGSKTQISHIQVFNSEGEGFMITDGNAQFKYLVATDCRGGSYRLGEKYEGKIQFAISVNSARFDENDDFVIREEASPVIANVTLLGAGKDADKTNGMRMRAKAAPKVYNTIIANFPRRGLRAGDDVNITDLKGSAVFAYSYIFDVEADAFRGDAQKFAGTFNIENGNIETNPFHNNAVNFKDKIYTLKAIAGIGLADFVPDVEQTSEFNPASLDTFFTSATYVGAIKNGSEDWTKGWVKNPDNSVR</sequence>
<proteinExistence type="predicted"/>
<evidence type="ECO:0000313" key="2">
    <source>
        <dbReference type="Proteomes" id="UP000038055"/>
    </source>
</evidence>
<gene>
    <name evidence="1" type="ORF">CCYN2B_140051</name>
</gene>
<evidence type="ECO:0000313" key="1">
    <source>
        <dbReference type="EMBL" id="CEN33114.1"/>
    </source>
</evidence>
<dbReference type="SUPFAM" id="SSF51126">
    <property type="entry name" value="Pectin lyase-like"/>
    <property type="match status" value="1"/>
</dbReference>
<dbReference type="eggNOG" id="COG5492">
    <property type="taxonomic scope" value="Bacteria"/>
</dbReference>
<dbReference type="RefSeq" id="WP_231550814.1">
    <property type="nucleotide sequence ID" value="NZ_CDOD01000006.1"/>
</dbReference>
<dbReference type="PANTHER" id="PTHR41339">
    <property type="entry name" value="LIPL48"/>
    <property type="match status" value="1"/>
</dbReference>
<dbReference type="InterPro" id="IPR011050">
    <property type="entry name" value="Pectin_lyase_fold/virulence"/>
</dbReference>
<dbReference type="Proteomes" id="UP000038055">
    <property type="component" value="Unassembled WGS sequence"/>
</dbReference>
<dbReference type="PROSITE" id="PS51257">
    <property type="entry name" value="PROKAR_LIPOPROTEIN"/>
    <property type="match status" value="1"/>
</dbReference>
<dbReference type="AlphaFoldDB" id="A0A0B7H3K6"/>
<dbReference type="STRING" id="28189.CCYN74_210081"/>
<dbReference type="PANTHER" id="PTHR41339:SF1">
    <property type="entry name" value="SECRETED PROTEIN"/>
    <property type="match status" value="1"/>
</dbReference>
<protein>
    <submittedName>
        <fullName evidence="1">Uncharacterized protein</fullName>
    </submittedName>
</protein>
<organism evidence="1 2">
    <name type="scientific">Capnocytophaga cynodegmi</name>
    <dbReference type="NCBI Taxonomy" id="28189"/>
    <lineage>
        <taxon>Bacteria</taxon>
        <taxon>Pseudomonadati</taxon>
        <taxon>Bacteroidota</taxon>
        <taxon>Flavobacteriia</taxon>
        <taxon>Flavobacteriales</taxon>
        <taxon>Flavobacteriaceae</taxon>
        <taxon>Capnocytophaga</taxon>
    </lineage>
</organism>
<keyword evidence="2" id="KW-1185">Reference proteome</keyword>